<feature type="compositionally biased region" description="Basic and acidic residues" evidence="10">
    <location>
        <begin position="452"/>
        <end position="490"/>
    </location>
</feature>
<keyword evidence="7 11" id="KW-1133">Transmembrane helix</keyword>
<evidence type="ECO:0000256" key="2">
    <source>
        <dbReference type="ARBA" id="ARBA00010992"/>
    </source>
</evidence>
<protein>
    <submittedName>
        <fullName evidence="13">Sugar transport protein 13</fullName>
    </submittedName>
</protein>
<dbReference type="PROSITE" id="PS50850">
    <property type="entry name" value="MFS"/>
    <property type="match status" value="1"/>
</dbReference>
<evidence type="ECO:0000256" key="6">
    <source>
        <dbReference type="ARBA" id="ARBA00022847"/>
    </source>
</evidence>
<evidence type="ECO:0000256" key="4">
    <source>
        <dbReference type="ARBA" id="ARBA00022597"/>
    </source>
</evidence>
<dbReference type="Gene3D" id="1.20.1250.20">
    <property type="entry name" value="MFS general substrate transporter like domains"/>
    <property type="match status" value="1"/>
</dbReference>
<evidence type="ECO:0000256" key="10">
    <source>
        <dbReference type="SAM" id="MobiDB-lite"/>
    </source>
</evidence>
<name>M7ZRT3_TRIUA</name>
<dbReference type="FunFam" id="1.20.1250.20:FF:000931">
    <property type="entry name" value="Sugar transport protein 3"/>
    <property type="match status" value="1"/>
</dbReference>
<accession>M7ZRT3</accession>
<feature type="transmembrane region" description="Helical" evidence="11">
    <location>
        <begin position="304"/>
        <end position="324"/>
    </location>
</feature>
<dbReference type="CDD" id="cd17361">
    <property type="entry name" value="MFS_STP"/>
    <property type="match status" value="1"/>
</dbReference>
<evidence type="ECO:0000256" key="8">
    <source>
        <dbReference type="ARBA" id="ARBA00023136"/>
    </source>
</evidence>
<keyword evidence="4 13" id="KW-0762">Sugar transport</keyword>
<dbReference type="InterPro" id="IPR044778">
    <property type="entry name" value="MFS_STP/MST-like_plant"/>
</dbReference>
<sequence>MPAGGFSASSPPSGMEFEAKITPMVVTSCVTAATGGLMFGYDIGISDRVGKPRINPRKYDHPCQVYDMNPSGQAIPLFLSEIAPTTIRGGLNSLFQINITVGILFANLVNYGTNRIHPWGWRLSLSLAGFPAVLFTLGAFFMVDTPNSLIERGRQEEGKFMLKKIRGTDNVEPEFNEIVEASRIAHDIKNPFRSLLQRHNRPLLMITILLQMFQQLTGINAIMFYAPVLLTTLGFKTEASLYSAVITGAVNVLSTFVSMYTVDRVGRRMLLLDAGVQMFLSLVAMAVVMRTRVTDRSDHLGHDWAIMVVVIICNFVSSFAWSWGPLGWLIPSETFPLETRSAGQSISVCTNLLFTFVFAQVFLSMLCRLKSFIFVFFSVCVAIMSLFVLFFLPETKNIPIEEMAERVWKLHWFWKQLMNDGEGSSTACAVRWPSDGRNVERALSLSSPAKLPAHEAQRDASEGSKGKRAQEATEKERGLQKRRESSLEGDRWRPVGTAALLAKLRVVLPSLIPHVGMEFKNSDEAWSFWLTYSIQKGFEARKRFFTYSWHFLQGRITVTGKKEVLRLKRAEIVNVSSGVATKTVRKMRSHVIPFPWNGC</sequence>
<dbReference type="GO" id="GO:0015145">
    <property type="term" value="F:monosaccharide transmembrane transporter activity"/>
    <property type="evidence" value="ECO:0007669"/>
    <property type="project" value="InterPro"/>
</dbReference>
<comment type="subcellular location">
    <subcellularLocation>
        <location evidence="1">Membrane</location>
        <topology evidence="1">Multi-pass membrane protein</topology>
    </subcellularLocation>
</comment>
<reference evidence="13" key="1">
    <citation type="journal article" date="2013" name="Nature">
        <title>Draft genome of the wheat A-genome progenitor Triticum urartu.</title>
        <authorList>
            <person name="Ling H.Q."/>
            <person name="Zhao S."/>
            <person name="Liu D."/>
            <person name="Wang J."/>
            <person name="Sun H."/>
            <person name="Zhang C."/>
            <person name="Fan H."/>
            <person name="Li D."/>
            <person name="Dong L."/>
            <person name="Tao Y."/>
            <person name="Gao C."/>
            <person name="Wu H."/>
            <person name="Li Y."/>
            <person name="Cui Y."/>
            <person name="Guo X."/>
            <person name="Zheng S."/>
            <person name="Wang B."/>
            <person name="Yu K."/>
            <person name="Liang Q."/>
            <person name="Yang W."/>
            <person name="Lou X."/>
            <person name="Chen J."/>
            <person name="Feng M."/>
            <person name="Jian J."/>
            <person name="Zhang X."/>
            <person name="Luo G."/>
            <person name="Jiang Y."/>
            <person name="Liu J."/>
            <person name="Wang Z."/>
            <person name="Sha Y."/>
            <person name="Zhang B."/>
            <person name="Wu H."/>
            <person name="Tang D."/>
            <person name="Shen Q."/>
            <person name="Xue P."/>
            <person name="Zou S."/>
            <person name="Wang X."/>
            <person name="Liu X."/>
            <person name="Wang F."/>
            <person name="Yang Y."/>
            <person name="An X."/>
            <person name="Dong Z."/>
            <person name="Zhang K."/>
            <person name="Zhang X."/>
            <person name="Luo M.C."/>
            <person name="Dvorak J."/>
            <person name="Tong Y."/>
            <person name="Wang J."/>
            <person name="Yang H."/>
            <person name="Li Z."/>
            <person name="Wang D."/>
            <person name="Zhang A."/>
            <person name="Wang J."/>
        </authorList>
    </citation>
    <scope>NUCLEOTIDE SEQUENCE</scope>
</reference>
<feature type="transmembrane region" description="Helical" evidence="11">
    <location>
        <begin position="203"/>
        <end position="228"/>
    </location>
</feature>
<dbReference type="GO" id="GO:0016020">
    <property type="term" value="C:membrane"/>
    <property type="evidence" value="ECO:0007669"/>
    <property type="project" value="UniProtKB-SubCell"/>
</dbReference>
<dbReference type="InterPro" id="IPR020846">
    <property type="entry name" value="MFS_dom"/>
</dbReference>
<keyword evidence="3 9" id="KW-0813">Transport</keyword>
<dbReference type="PANTHER" id="PTHR23500:SF571">
    <property type="entry name" value="MAJOR FACILITATOR SUPERFAMILY (MFS) PROFILE DOMAIN-CONTAINING PROTEIN"/>
    <property type="match status" value="1"/>
</dbReference>
<dbReference type="AlphaFoldDB" id="M7ZRT3"/>
<feature type="transmembrane region" description="Helical" evidence="11">
    <location>
        <begin position="119"/>
        <end position="143"/>
    </location>
</feature>
<dbReference type="NCBIfam" id="TIGR00879">
    <property type="entry name" value="SP"/>
    <property type="match status" value="1"/>
</dbReference>
<keyword evidence="6" id="KW-0769">Symport</keyword>
<dbReference type="EMBL" id="KD227147">
    <property type="protein sequence ID" value="EMS50819.1"/>
    <property type="molecule type" value="Genomic_DNA"/>
</dbReference>
<dbReference type="InterPro" id="IPR003663">
    <property type="entry name" value="Sugar/inositol_transpt"/>
</dbReference>
<evidence type="ECO:0000256" key="3">
    <source>
        <dbReference type="ARBA" id="ARBA00022448"/>
    </source>
</evidence>
<dbReference type="PANTHER" id="PTHR23500">
    <property type="entry name" value="SOLUTE CARRIER FAMILY 2, FACILITATED GLUCOSE TRANSPORTER"/>
    <property type="match status" value="1"/>
</dbReference>
<evidence type="ECO:0000256" key="5">
    <source>
        <dbReference type="ARBA" id="ARBA00022692"/>
    </source>
</evidence>
<comment type="similarity">
    <text evidence="2 9">Belongs to the major facilitator superfamily. Sugar transporter (TC 2.A.1.1) family.</text>
</comment>
<dbReference type="PRINTS" id="PR00171">
    <property type="entry name" value="SUGRTRNSPORT"/>
</dbReference>
<dbReference type="eggNOG" id="KOG0254">
    <property type="taxonomic scope" value="Eukaryota"/>
</dbReference>
<evidence type="ECO:0000313" key="13">
    <source>
        <dbReference type="EMBL" id="EMS50819.1"/>
    </source>
</evidence>
<evidence type="ECO:0000259" key="12">
    <source>
        <dbReference type="PROSITE" id="PS50850"/>
    </source>
</evidence>
<dbReference type="InterPro" id="IPR036259">
    <property type="entry name" value="MFS_trans_sf"/>
</dbReference>
<organism evidence="13">
    <name type="scientific">Triticum urartu</name>
    <name type="common">Red wild einkorn</name>
    <name type="synonym">Crithodium urartu</name>
    <dbReference type="NCBI Taxonomy" id="4572"/>
    <lineage>
        <taxon>Eukaryota</taxon>
        <taxon>Viridiplantae</taxon>
        <taxon>Streptophyta</taxon>
        <taxon>Embryophyta</taxon>
        <taxon>Tracheophyta</taxon>
        <taxon>Spermatophyta</taxon>
        <taxon>Magnoliopsida</taxon>
        <taxon>Liliopsida</taxon>
        <taxon>Poales</taxon>
        <taxon>Poaceae</taxon>
        <taxon>BOP clade</taxon>
        <taxon>Pooideae</taxon>
        <taxon>Triticodae</taxon>
        <taxon>Triticeae</taxon>
        <taxon>Triticinae</taxon>
        <taxon>Triticum</taxon>
    </lineage>
</organism>
<proteinExistence type="inferred from homology"/>
<feature type="transmembrane region" description="Helical" evidence="11">
    <location>
        <begin position="94"/>
        <end position="113"/>
    </location>
</feature>
<feature type="transmembrane region" description="Helical" evidence="11">
    <location>
        <begin position="372"/>
        <end position="392"/>
    </location>
</feature>
<dbReference type="STRING" id="4572.M7ZRT3"/>
<feature type="transmembrane region" description="Helical" evidence="11">
    <location>
        <begin position="240"/>
        <end position="262"/>
    </location>
</feature>
<evidence type="ECO:0000256" key="1">
    <source>
        <dbReference type="ARBA" id="ARBA00004141"/>
    </source>
</evidence>
<dbReference type="InterPro" id="IPR045262">
    <property type="entry name" value="STP/PLT_plant"/>
</dbReference>
<dbReference type="InterPro" id="IPR005828">
    <property type="entry name" value="MFS_sugar_transport-like"/>
</dbReference>
<dbReference type="PROSITE" id="PS00216">
    <property type="entry name" value="SUGAR_TRANSPORT_1"/>
    <property type="match status" value="1"/>
</dbReference>
<evidence type="ECO:0000256" key="7">
    <source>
        <dbReference type="ARBA" id="ARBA00022989"/>
    </source>
</evidence>
<feature type="domain" description="Major facilitator superfamily (MFS) profile" evidence="12">
    <location>
        <begin position="1"/>
        <end position="396"/>
    </location>
</feature>
<dbReference type="InterPro" id="IPR005829">
    <property type="entry name" value="Sugar_transporter_CS"/>
</dbReference>
<feature type="transmembrane region" description="Helical" evidence="11">
    <location>
        <begin position="345"/>
        <end position="366"/>
    </location>
</feature>
<keyword evidence="5 11" id="KW-0812">Transmembrane</keyword>
<feature type="region of interest" description="Disordered" evidence="10">
    <location>
        <begin position="449"/>
        <end position="490"/>
    </location>
</feature>
<dbReference type="SUPFAM" id="SSF103473">
    <property type="entry name" value="MFS general substrate transporter"/>
    <property type="match status" value="1"/>
</dbReference>
<gene>
    <name evidence="13" type="ORF">TRIUR3_08184</name>
</gene>
<dbReference type="GO" id="GO:0015293">
    <property type="term" value="F:symporter activity"/>
    <property type="evidence" value="ECO:0007669"/>
    <property type="project" value="UniProtKB-KW"/>
</dbReference>
<dbReference type="Pfam" id="PF00083">
    <property type="entry name" value="Sugar_tr"/>
    <property type="match status" value="1"/>
</dbReference>
<feature type="transmembrane region" description="Helical" evidence="11">
    <location>
        <begin position="21"/>
        <end position="41"/>
    </location>
</feature>
<keyword evidence="8 11" id="KW-0472">Membrane</keyword>
<evidence type="ECO:0000256" key="9">
    <source>
        <dbReference type="RuleBase" id="RU003346"/>
    </source>
</evidence>
<evidence type="ECO:0000256" key="11">
    <source>
        <dbReference type="SAM" id="Phobius"/>
    </source>
</evidence>